<reference evidence="5" key="1">
    <citation type="journal article" date="2014" name="Front. Microbiol.">
        <title>High frequency of phylogenetically diverse reductive dehalogenase-homologous genes in deep subseafloor sedimentary metagenomes.</title>
        <authorList>
            <person name="Kawai M."/>
            <person name="Futagami T."/>
            <person name="Toyoda A."/>
            <person name="Takaki Y."/>
            <person name="Nishi S."/>
            <person name="Hori S."/>
            <person name="Arai W."/>
            <person name="Tsubouchi T."/>
            <person name="Morono Y."/>
            <person name="Uchiyama I."/>
            <person name="Ito T."/>
            <person name="Fujiyama A."/>
            <person name="Inagaki F."/>
            <person name="Takami H."/>
        </authorList>
    </citation>
    <scope>NUCLEOTIDE SEQUENCE</scope>
    <source>
        <strain evidence="5">Expedition CK06-06</strain>
    </source>
</reference>
<dbReference type="PANTHER" id="PTHR30511">
    <property type="entry name" value="ALANINE RACEMASE"/>
    <property type="match status" value="1"/>
</dbReference>
<dbReference type="PRINTS" id="PR00992">
    <property type="entry name" value="ALARACEMASE"/>
</dbReference>
<dbReference type="FunFam" id="3.20.20.10:FF:000002">
    <property type="entry name" value="Alanine racemase"/>
    <property type="match status" value="1"/>
</dbReference>
<dbReference type="HAMAP" id="MF_01201">
    <property type="entry name" value="Ala_racemase"/>
    <property type="match status" value="1"/>
</dbReference>
<dbReference type="GO" id="GO:0008784">
    <property type="term" value="F:alanine racemase activity"/>
    <property type="evidence" value="ECO:0007669"/>
    <property type="project" value="InterPro"/>
</dbReference>
<dbReference type="InterPro" id="IPR029066">
    <property type="entry name" value="PLP-binding_barrel"/>
</dbReference>
<dbReference type="PROSITE" id="PS00395">
    <property type="entry name" value="ALANINE_RACEMASE"/>
    <property type="match status" value="1"/>
</dbReference>
<comment type="caution">
    <text evidence="5">The sequence shown here is derived from an EMBL/GenBank/DDBJ whole genome shotgun (WGS) entry which is preliminary data.</text>
</comment>
<feature type="non-terminal residue" evidence="5">
    <location>
        <position position="350"/>
    </location>
</feature>
<keyword evidence="2" id="KW-0663">Pyridoxal phosphate</keyword>
<sequence>MQEDSVINKRFAWAEINLSHLDHNLKIIKSYAASKNIRIMAVVKADAYGHGAIEISKQAIKSGAYALGTALVEEGTVLRRSGIDAPIYVLSESPAGAIEEALEHNLIPCINSYKSAQFISKQCSKIGKEAAININVDTGMNRIGINFNDAADQISKIAALPNLRLESISTHYSCASSRESSYTELQWSRFNEIIRQVKNNGIAPKYFHCANSAAFFRYRNMHLDMVRTGISIYGLNPYAGDYNDWLGPEAGNVISNLKPVFSLKTKISFIKNVSRGEAISYCGTFKTERDSVIATVPVGYADGYCRLLSNKAIVLINGMAAPVVGNITMDQFMIDITDVARDNNISVGDE</sequence>
<evidence type="ECO:0000259" key="4">
    <source>
        <dbReference type="SMART" id="SM01005"/>
    </source>
</evidence>
<dbReference type="InterPro" id="IPR020622">
    <property type="entry name" value="Ala_racemase_pyridoxalP-BS"/>
</dbReference>
<dbReference type="Gene3D" id="2.40.37.10">
    <property type="entry name" value="Lyase, Ornithine Decarboxylase, Chain A, domain 1"/>
    <property type="match status" value="1"/>
</dbReference>
<dbReference type="InterPro" id="IPR011079">
    <property type="entry name" value="Ala_racemase_C"/>
</dbReference>
<dbReference type="SMART" id="SM01005">
    <property type="entry name" value="Ala_racemase_C"/>
    <property type="match status" value="1"/>
</dbReference>
<dbReference type="Pfam" id="PF01168">
    <property type="entry name" value="Ala_racemase_N"/>
    <property type="match status" value="1"/>
</dbReference>
<gene>
    <name evidence="5" type="ORF">S06H3_07528</name>
</gene>
<dbReference type="InterPro" id="IPR001608">
    <property type="entry name" value="Ala_racemase_N"/>
</dbReference>
<evidence type="ECO:0000256" key="1">
    <source>
        <dbReference type="ARBA" id="ARBA00001933"/>
    </source>
</evidence>
<dbReference type="PANTHER" id="PTHR30511:SF0">
    <property type="entry name" value="ALANINE RACEMASE, CATABOLIC-RELATED"/>
    <property type="match status" value="1"/>
</dbReference>
<dbReference type="InterPro" id="IPR009006">
    <property type="entry name" value="Ala_racemase/Decarboxylase_C"/>
</dbReference>
<comment type="cofactor">
    <cofactor evidence="1">
        <name>pyridoxal 5'-phosphate</name>
        <dbReference type="ChEBI" id="CHEBI:597326"/>
    </cofactor>
</comment>
<dbReference type="GO" id="GO:0030170">
    <property type="term" value="F:pyridoxal phosphate binding"/>
    <property type="evidence" value="ECO:0007669"/>
    <property type="project" value="TreeGrafter"/>
</dbReference>
<dbReference type="AlphaFoldDB" id="X1LY72"/>
<feature type="domain" description="Alanine racemase C-terminal" evidence="4">
    <location>
        <begin position="260"/>
        <end position="349"/>
    </location>
</feature>
<dbReference type="GO" id="GO:0005829">
    <property type="term" value="C:cytosol"/>
    <property type="evidence" value="ECO:0007669"/>
    <property type="project" value="TreeGrafter"/>
</dbReference>
<dbReference type="EMBL" id="BARV01003057">
    <property type="protein sequence ID" value="GAH99063.1"/>
    <property type="molecule type" value="Genomic_DNA"/>
</dbReference>
<proteinExistence type="inferred from homology"/>
<dbReference type="CDD" id="cd00430">
    <property type="entry name" value="PLPDE_III_AR"/>
    <property type="match status" value="1"/>
</dbReference>
<protein>
    <recommendedName>
        <fullName evidence="4">Alanine racemase C-terminal domain-containing protein</fullName>
    </recommendedName>
</protein>
<accession>X1LY72</accession>
<keyword evidence="3" id="KW-0413">Isomerase</keyword>
<evidence type="ECO:0000256" key="2">
    <source>
        <dbReference type="ARBA" id="ARBA00022898"/>
    </source>
</evidence>
<dbReference type="Pfam" id="PF00842">
    <property type="entry name" value="Ala_racemase_C"/>
    <property type="match status" value="1"/>
</dbReference>
<organism evidence="5">
    <name type="scientific">marine sediment metagenome</name>
    <dbReference type="NCBI Taxonomy" id="412755"/>
    <lineage>
        <taxon>unclassified sequences</taxon>
        <taxon>metagenomes</taxon>
        <taxon>ecological metagenomes</taxon>
    </lineage>
</organism>
<dbReference type="SUPFAM" id="SSF50621">
    <property type="entry name" value="Alanine racemase C-terminal domain-like"/>
    <property type="match status" value="1"/>
</dbReference>
<dbReference type="GO" id="GO:0030632">
    <property type="term" value="P:D-alanine biosynthetic process"/>
    <property type="evidence" value="ECO:0007669"/>
    <property type="project" value="TreeGrafter"/>
</dbReference>
<evidence type="ECO:0000313" key="5">
    <source>
        <dbReference type="EMBL" id="GAH99063.1"/>
    </source>
</evidence>
<name>X1LY72_9ZZZZ</name>
<dbReference type="Gene3D" id="3.20.20.10">
    <property type="entry name" value="Alanine racemase"/>
    <property type="match status" value="1"/>
</dbReference>
<dbReference type="NCBIfam" id="TIGR00492">
    <property type="entry name" value="alr"/>
    <property type="match status" value="1"/>
</dbReference>
<dbReference type="GO" id="GO:0009252">
    <property type="term" value="P:peptidoglycan biosynthetic process"/>
    <property type="evidence" value="ECO:0007669"/>
    <property type="project" value="TreeGrafter"/>
</dbReference>
<dbReference type="SUPFAM" id="SSF51419">
    <property type="entry name" value="PLP-binding barrel"/>
    <property type="match status" value="1"/>
</dbReference>
<evidence type="ECO:0000256" key="3">
    <source>
        <dbReference type="ARBA" id="ARBA00023235"/>
    </source>
</evidence>
<dbReference type="InterPro" id="IPR000821">
    <property type="entry name" value="Ala_racemase"/>
</dbReference>